<reference evidence="2" key="1">
    <citation type="submission" date="2021-01" db="EMBL/GenBank/DDBJ databases">
        <authorList>
            <person name="Corre E."/>
            <person name="Pelletier E."/>
            <person name="Niang G."/>
            <person name="Scheremetjew M."/>
            <person name="Finn R."/>
            <person name="Kale V."/>
            <person name="Holt S."/>
            <person name="Cochrane G."/>
            <person name="Meng A."/>
            <person name="Brown T."/>
            <person name="Cohen L."/>
        </authorList>
    </citation>
    <scope>NUCLEOTIDE SEQUENCE</scope>
    <source>
        <strain evidence="2">GSO104</strain>
    </source>
</reference>
<accession>A0A7S4S950</accession>
<evidence type="ECO:0000259" key="1">
    <source>
        <dbReference type="Pfam" id="PF02514"/>
    </source>
</evidence>
<protein>
    <recommendedName>
        <fullName evidence="1">CobN/magnesium chelatase domain-containing protein</fullName>
    </recommendedName>
</protein>
<dbReference type="EMBL" id="HBNS01040337">
    <property type="protein sequence ID" value="CAE4638586.1"/>
    <property type="molecule type" value="Transcribed_RNA"/>
</dbReference>
<evidence type="ECO:0000313" key="2">
    <source>
        <dbReference type="EMBL" id="CAE4638586.1"/>
    </source>
</evidence>
<name>A0A7S4S950_9STRA</name>
<proteinExistence type="predicted"/>
<dbReference type="PANTHER" id="PTHR44119">
    <property type="entry name" value="MAGNESIUM-CHELATASE SUBUNIT CHLH, CHLOROPLASTIC"/>
    <property type="match status" value="1"/>
</dbReference>
<organism evidence="2">
    <name type="scientific">Ditylum brightwellii</name>
    <dbReference type="NCBI Taxonomy" id="49249"/>
    <lineage>
        <taxon>Eukaryota</taxon>
        <taxon>Sar</taxon>
        <taxon>Stramenopiles</taxon>
        <taxon>Ochrophyta</taxon>
        <taxon>Bacillariophyta</taxon>
        <taxon>Mediophyceae</taxon>
        <taxon>Lithodesmiophycidae</taxon>
        <taxon>Lithodesmiales</taxon>
        <taxon>Lithodesmiaceae</taxon>
        <taxon>Ditylum</taxon>
    </lineage>
</organism>
<sequence length="583" mass="64301">MQIESRLLPCGLHTVGVPPTAEEAIATLVNIAQLDRPEDKIEGLPRVIASSVGRDINDVYRNNNAGVLKDVELSEKITMASREAVRALVMQSTDSSGRVKEVKSAFDEMGAFFGNMLGQKKPWTKAIVEAGFPGVEEERLAPVIAYLEFCLKQVVANNELPGIMELLNGEFLMPAPGGDPIRNPDVLPTGRNMHALDPSAIPTTAAVEISEQVVEKLLEKLAQENDGAFPESIAFTLWGTDNIKTYGESLAQVLALVGVRPVADSIGRVNKVELIPLEELGRPRIDVVVSCSGVFRDLFINQMNLLDRGIKMAAEADEPPEMNFVRKHAMEQAEEMGVSLRDAAARVFSNSAGSYSANVGLAIENGGWEDESQLQEQFLTRKGFAFNADKPGMMEQQADLFKSALSKVDVTFQNLDSSEISITDVSHYYDSDPTKVVQGLRNDGKKPMSLMADTTTANAQVRTLSETVRLDARTKLLNPKFYEGMLSTGYEGVREIQKRLRNTMGWSATAGEVDNFVFEDANSVFIEDAEMQQRLLDTNPNAFRDMVTTFLEANGRGYWETSEENIERLQELYAEVEDRIEGV</sequence>
<feature type="domain" description="CobN/magnesium chelatase" evidence="1">
    <location>
        <begin position="2"/>
        <end position="565"/>
    </location>
</feature>
<dbReference type="AlphaFoldDB" id="A0A7S4S950"/>
<gene>
    <name evidence="2" type="ORF">DBRI00130_LOCUS31447</name>
</gene>
<dbReference type="PANTHER" id="PTHR44119:SF1">
    <property type="entry name" value="MAGNESIUM-CHELATASE SUBUNIT CHLH, CHLOROPLASTIC"/>
    <property type="match status" value="1"/>
</dbReference>
<dbReference type="InterPro" id="IPR003672">
    <property type="entry name" value="CobN/Mg_chltase"/>
</dbReference>
<dbReference type="Pfam" id="PF02514">
    <property type="entry name" value="CobN-Mg_chel"/>
    <property type="match status" value="1"/>
</dbReference>